<name>A0A7W9Q703_9ACTN</name>
<organism evidence="2 3">
    <name type="scientific">Streptomyces zagrosensis</name>
    <dbReference type="NCBI Taxonomy" id="1042984"/>
    <lineage>
        <taxon>Bacteria</taxon>
        <taxon>Bacillati</taxon>
        <taxon>Actinomycetota</taxon>
        <taxon>Actinomycetes</taxon>
        <taxon>Kitasatosporales</taxon>
        <taxon>Streptomycetaceae</taxon>
        <taxon>Streptomyces</taxon>
    </lineage>
</organism>
<gene>
    <name evidence="2" type="ORF">FHS42_001359</name>
</gene>
<dbReference type="AlphaFoldDB" id="A0A7W9Q703"/>
<keyword evidence="3" id="KW-1185">Reference proteome</keyword>
<proteinExistence type="predicted"/>
<sequence length="72" mass="7587">MTDAALMPFDVPALTLMVVARGVGGLIHGLTALILIPTPLTNAPHRQKTSEGTARSLGCTSRHRAWLIGKPS</sequence>
<protein>
    <submittedName>
        <fullName evidence="2">Uncharacterized protein</fullName>
    </submittedName>
</protein>
<feature type="transmembrane region" description="Helical" evidence="1">
    <location>
        <begin position="12"/>
        <end position="36"/>
    </location>
</feature>
<keyword evidence="1" id="KW-0812">Transmembrane</keyword>
<keyword evidence="1" id="KW-0472">Membrane</keyword>
<dbReference type="Proteomes" id="UP000588098">
    <property type="component" value="Unassembled WGS sequence"/>
</dbReference>
<evidence type="ECO:0000256" key="1">
    <source>
        <dbReference type="SAM" id="Phobius"/>
    </source>
</evidence>
<evidence type="ECO:0000313" key="2">
    <source>
        <dbReference type="EMBL" id="MBB5934333.1"/>
    </source>
</evidence>
<evidence type="ECO:0000313" key="3">
    <source>
        <dbReference type="Proteomes" id="UP000588098"/>
    </source>
</evidence>
<keyword evidence="1" id="KW-1133">Transmembrane helix</keyword>
<reference evidence="2 3" key="1">
    <citation type="submission" date="2020-08" db="EMBL/GenBank/DDBJ databases">
        <title>Genomic Encyclopedia of Type Strains, Phase III (KMG-III): the genomes of soil and plant-associated and newly described type strains.</title>
        <authorList>
            <person name="Whitman W."/>
        </authorList>
    </citation>
    <scope>NUCLEOTIDE SEQUENCE [LARGE SCALE GENOMIC DNA]</scope>
    <source>
        <strain evidence="2 3">CECT 8305</strain>
    </source>
</reference>
<comment type="caution">
    <text evidence="2">The sequence shown here is derived from an EMBL/GenBank/DDBJ whole genome shotgun (WGS) entry which is preliminary data.</text>
</comment>
<accession>A0A7W9Q703</accession>
<dbReference type="EMBL" id="JACHJL010000002">
    <property type="protein sequence ID" value="MBB5934333.1"/>
    <property type="molecule type" value="Genomic_DNA"/>
</dbReference>